<dbReference type="InterPro" id="IPR029058">
    <property type="entry name" value="AB_hydrolase_fold"/>
</dbReference>
<proteinExistence type="predicted"/>
<sequence length="213" mass="24717">MEKSITIPINTKYHTINELTDKTLQVWFLLHGYGQLAEFFIKKFDVVDRETHYLIAPQGLNKFYLEGFGGRVGANWMTKEDRLNEIANYVTYLTQVYQKELQSIDLQHLKINILAFSQGCATASRWLAYSKIKCDRLVLWAGEIPQDVVEDEVFKTTPLTLIFGTEDELITPEMKETIFERINSAKLNPQIIRFKGKHEIDSEVFKTLIAQSY</sequence>
<dbReference type="SUPFAM" id="SSF53474">
    <property type="entry name" value="alpha/beta-Hydrolases"/>
    <property type="match status" value="1"/>
</dbReference>
<dbReference type="GO" id="GO:0016787">
    <property type="term" value="F:hydrolase activity"/>
    <property type="evidence" value="ECO:0007669"/>
    <property type="project" value="InterPro"/>
</dbReference>
<name>A0A1I2I2F4_9BACT</name>
<dbReference type="Proteomes" id="UP000199513">
    <property type="component" value="Unassembled WGS sequence"/>
</dbReference>
<evidence type="ECO:0000313" key="3">
    <source>
        <dbReference type="Proteomes" id="UP000199513"/>
    </source>
</evidence>
<dbReference type="Pfam" id="PF02230">
    <property type="entry name" value="Abhydrolase_2"/>
    <property type="match status" value="1"/>
</dbReference>
<keyword evidence="3" id="KW-1185">Reference proteome</keyword>
<dbReference type="OrthoDB" id="595091at2"/>
<dbReference type="AlphaFoldDB" id="A0A1I2I2F4"/>
<dbReference type="Gene3D" id="3.40.50.1820">
    <property type="entry name" value="alpha/beta hydrolase"/>
    <property type="match status" value="1"/>
</dbReference>
<dbReference type="STRING" id="1003.SAMN04488541_10289"/>
<accession>A0A1I2I2F4</accession>
<reference evidence="2 3" key="1">
    <citation type="submission" date="2016-10" db="EMBL/GenBank/DDBJ databases">
        <authorList>
            <person name="de Groot N.N."/>
        </authorList>
    </citation>
    <scope>NUCLEOTIDE SEQUENCE [LARGE SCALE GENOMIC DNA]</scope>
    <source>
        <strain>GEY</strain>
        <strain evidence="3">DSM 9560</strain>
    </source>
</reference>
<dbReference type="EMBL" id="FONY01000028">
    <property type="protein sequence ID" value="SFF35813.1"/>
    <property type="molecule type" value="Genomic_DNA"/>
</dbReference>
<dbReference type="InterPro" id="IPR003140">
    <property type="entry name" value="PLipase/COase/thioEstase"/>
</dbReference>
<protein>
    <submittedName>
        <fullName evidence="2">Predicted esterase</fullName>
    </submittedName>
</protein>
<evidence type="ECO:0000313" key="2">
    <source>
        <dbReference type="EMBL" id="SFF35813.1"/>
    </source>
</evidence>
<evidence type="ECO:0000259" key="1">
    <source>
        <dbReference type="Pfam" id="PF02230"/>
    </source>
</evidence>
<gene>
    <name evidence="2" type="ORF">SAMN04488541_10289</name>
</gene>
<organism evidence="2 3">
    <name type="scientific">Thermoflexibacter ruber</name>
    <dbReference type="NCBI Taxonomy" id="1003"/>
    <lineage>
        <taxon>Bacteria</taxon>
        <taxon>Pseudomonadati</taxon>
        <taxon>Bacteroidota</taxon>
        <taxon>Cytophagia</taxon>
        <taxon>Cytophagales</taxon>
        <taxon>Thermoflexibacteraceae</taxon>
        <taxon>Thermoflexibacter</taxon>
    </lineage>
</organism>
<feature type="domain" description="Phospholipase/carboxylesterase/thioesterase" evidence="1">
    <location>
        <begin position="14"/>
        <end position="208"/>
    </location>
</feature>
<dbReference type="RefSeq" id="WP_091548096.1">
    <property type="nucleotide sequence ID" value="NZ_FONY01000028.1"/>
</dbReference>